<keyword evidence="3" id="KW-0067">ATP-binding</keyword>
<dbReference type="Pfam" id="PF13335">
    <property type="entry name" value="Mg_chelatase_C"/>
    <property type="match status" value="1"/>
</dbReference>
<accession>A0A1H5X298</accession>
<feature type="region of interest" description="Disordered" evidence="4">
    <location>
        <begin position="436"/>
        <end position="470"/>
    </location>
</feature>
<comment type="similarity">
    <text evidence="1">Belongs to the Mg-chelatase subunits D/I family. ComM subfamily.</text>
</comment>
<dbReference type="InterPro" id="IPR000523">
    <property type="entry name" value="Mg_chelatse_chII-like_cat_dom"/>
</dbReference>
<dbReference type="InterPro" id="IPR045006">
    <property type="entry name" value="CHLI-like"/>
</dbReference>
<dbReference type="RefSeq" id="WP_103932699.1">
    <property type="nucleotide sequence ID" value="NZ_FNVA01000002.1"/>
</dbReference>
<dbReference type="SMART" id="SM00382">
    <property type="entry name" value="AAA"/>
    <property type="match status" value="1"/>
</dbReference>
<keyword evidence="2" id="KW-0547">Nucleotide-binding</keyword>
<dbReference type="Gene3D" id="3.30.230.10">
    <property type="match status" value="1"/>
</dbReference>
<feature type="domain" description="AAA+ ATPase" evidence="5">
    <location>
        <begin position="222"/>
        <end position="405"/>
    </location>
</feature>
<feature type="compositionally biased region" description="Polar residues" evidence="4">
    <location>
        <begin position="457"/>
        <end position="470"/>
    </location>
</feature>
<evidence type="ECO:0000313" key="6">
    <source>
        <dbReference type="EMBL" id="SEG05346.1"/>
    </source>
</evidence>
<dbReference type="InterPro" id="IPR003593">
    <property type="entry name" value="AAA+_ATPase"/>
</dbReference>
<gene>
    <name evidence="6" type="ORF">SAMN05421819_1826</name>
</gene>
<proteinExistence type="inferred from homology"/>
<dbReference type="Proteomes" id="UP000236728">
    <property type="component" value="Unassembled WGS sequence"/>
</dbReference>
<protein>
    <submittedName>
        <fullName evidence="6">Magnesium chelatase family protein</fullName>
    </submittedName>
</protein>
<keyword evidence="7" id="KW-1185">Reference proteome</keyword>
<evidence type="ECO:0000256" key="4">
    <source>
        <dbReference type="SAM" id="MobiDB-lite"/>
    </source>
</evidence>
<dbReference type="Pfam" id="PF01078">
    <property type="entry name" value="Mg_chelatase"/>
    <property type="match status" value="1"/>
</dbReference>
<evidence type="ECO:0000259" key="5">
    <source>
        <dbReference type="SMART" id="SM00382"/>
    </source>
</evidence>
<evidence type="ECO:0000313" key="7">
    <source>
        <dbReference type="Proteomes" id="UP000236728"/>
    </source>
</evidence>
<reference evidence="6 7" key="1">
    <citation type="submission" date="2016-10" db="EMBL/GenBank/DDBJ databases">
        <authorList>
            <person name="de Groot N.N."/>
        </authorList>
    </citation>
    <scope>NUCLEOTIDE SEQUENCE [LARGE SCALE GENOMIC DNA]</scope>
    <source>
        <strain evidence="6 7">DSM 22489</strain>
    </source>
</reference>
<dbReference type="AlphaFoldDB" id="A0A1H5X298"/>
<dbReference type="PANTHER" id="PTHR32039">
    <property type="entry name" value="MAGNESIUM-CHELATASE SUBUNIT CHLI"/>
    <property type="match status" value="1"/>
</dbReference>
<dbReference type="GO" id="GO:0003677">
    <property type="term" value="F:DNA binding"/>
    <property type="evidence" value="ECO:0007669"/>
    <property type="project" value="InterPro"/>
</dbReference>
<dbReference type="NCBIfam" id="TIGR00368">
    <property type="entry name" value="YifB family Mg chelatase-like AAA ATPase"/>
    <property type="match status" value="1"/>
</dbReference>
<name>A0A1H5X298_9BACT</name>
<dbReference type="GO" id="GO:0005524">
    <property type="term" value="F:ATP binding"/>
    <property type="evidence" value="ECO:0007669"/>
    <property type="project" value="UniProtKB-KW"/>
</dbReference>
<dbReference type="PRINTS" id="PR01657">
    <property type="entry name" value="MCMFAMILY"/>
</dbReference>
<dbReference type="Pfam" id="PF13541">
    <property type="entry name" value="ChlI"/>
    <property type="match status" value="1"/>
</dbReference>
<dbReference type="InterPro" id="IPR027417">
    <property type="entry name" value="P-loop_NTPase"/>
</dbReference>
<organism evidence="6 7">
    <name type="scientific">Bryocella elongata</name>
    <dbReference type="NCBI Taxonomy" id="863522"/>
    <lineage>
        <taxon>Bacteria</taxon>
        <taxon>Pseudomonadati</taxon>
        <taxon>Acidobacteriota</taxon>
        <taxon>Terriglobia</taxon>
        <taxon>Terriglobales</taxon>
        <taxon>Acidobacteriaceae</taxon>
        <taxon>Bryocella</taxon>
    </lineage>
</organism>
<sequence>MLFKTRSAAVYGIDAHLIDVEIDFAGYKTEKDEFSTVGLPDAAVRESRDRVRSAIRNSGFDLPTTRITINLAPADLKKEGSGFDLPIAIGILGAYGALTIKEVHDFVLVGELGLDGTLREVQGVLPIAIAARAAGIRNVILPAANAREAAVVDGVDVFPVRSLLEVRELLNGFASGKQSMFAKPLRVDTKQLLAGSEHALPDFRDVRGQLVAKRALEVAAAGGHNILMIGPPGSGKTMLAKRLPSILAPLTFEEALETTKIHSVAGVLDKDAGLVTQRPFRAPHHTVSDAGLIGGGIIPRPGEVSLAHNGLLFLDELPEFPRNVLEVMRQPLEDGQVTIARASMSLSFPARFMLAAAMNPCPCGYRGDPSGRCHCTAPLIQRYISRVSGPLLDRIDIHIEVPAVQYKELRGGSAQEGSAEIRSRVLAARERQHARFHANAPDSGRQPPPPASDPRSRGSSRTAPRQKVFSNAQMSTQQIRIFCELSSEAERLLERAMVSQGLSARAHDRILKVARTVADLAAAPSITVQHLAEAIQYRTLDRSHWS</sequence>
<dbReference type="InterPro" id="IPR020568">
    <property type="entry name" value="Ribosomal_Su5_D2-typ_SF"/>
</dbReference>
<evidence type="ECO:0000256" key="1">
    <source>
        <dbReference type="ARBA" id="ARBA00006354"/>
    </source>
</evidence>
<evidence type="ECO:0000256" key="3">
    <source>
        <dbReference type="ARBA" id="ARBA00022840"/>
    </source>
</evidence>
<dbReference type="PANTHER" id="PTHR32039:SF7">
    <property type="entry name" value="COMPETENCE PROTEIN COMM"/>
    <property type="match status" value="1"/>
</dbReference>
<dbReference type="InterPro" id="IPR001208">
    <property type="entry name" value="MCM_dom"/>
</dbReference>
<dbReference type="InterPro" id="IPR025158">
    <property type="entry name" value="Mg_chelat-rel_C"/>
</dbReference>
<evidence type="ECO:0000256" key="2">
    <source>
        <dbReference type="ARBA" id="ARBA00022741"/>
    </source>
</evidence>
<dbReference type="InterPro" id="IPR014721">
    <property type="entry name" value="Ribsml_uS5_D2-typ_fold_subgr"/>
</dbReference>
<dbReference type="OrthoDB" id="9813147at2"/>
<dbReference type="Gene3D" id="3.40.50.300">
    <property type="entry name" value="P-loop containing nucleotide triphosphate hydrolases"/>
    <property type="match status" value="1"/>
</dbReference>
<dbReference type="SUPFAM" id="SSF52540">
    <property type="entry name" value="P-loop containing nucleoside triphosphate hydrolases"/>
    <property type="match status" value="1"/>
</dbReference>
<dbReference type="EMBL" id="FNVA01000002">
    <property type="protein sequence ID" value="SEG05346.1"/>
    <property type="molecule type" value="Genomic_DNA"/>
</dbReference>
<dbReference type="SUPFAM" id="SSF54211">
    <property type="entry name" value="Ribosomal protein S5 domain 2-like"/>
    <property type="match status" value="1"/>
</dbReference>
<dbReference type="InterPro" id="IPR004482">
    <property type="entry name" value="Mg_chelat-rel"/>
</dbReference>